<dbReference type="AlphaFoldDB" id="A0A1B8U561"/>
<evidence type="ECO:0000313" key="2">
    <source>
        <dbReference type="Proteomes" id="UP000092612"/>
    </source>
</evidence>
<dbReference type="Proteomes" id="UP000092612">
    <property type="component" value="Unassembled WGS sequence"/>
</dbReference>
<dbReference type="RefSeq" id="WP_068357882.1">
    <property type="nucleotide sequence ID" value="NZ_CP019337.1"/>
</dbReference>
<dbReference type="STRING" id="996801.BW723_15775"/>
<evidence type="ECO:0000313" key="1">
    <source>
        <dbReference type="EMBL" id="OBY66989.1"/>
    </source>
</evidence>
<accession>A0A1B8U561</accession>
<dbReference type="OrthoDB" id="1444661at2"/>
<evidence type="ECO:0008006" key="3">
    <source>
        <dbReference type="Google" id="ProtNLM"/>
    </source>
</evidence>
<protein>
    <recommendedName>
        <fullName evidence="3">Lipoprotein</fullName>
    </recommendedName>
</protein>
<keyword evidence="2" id="KW-1185">Reference proteome</keyword>
<name>A0A1B8U561_9FLAO</name>
<gene>
    <name evidence="1" type="ORF">LPB301_04010</name>
</gene>
<dbReference type="PROSITE" id="PS51257">
    <property type="entry name" value="PROKAR_LIPOPROTEIN"/>
    <property type="match status" value="1"/>
</dbReference>
<dbReference type="KEGG" id="prn:BW723_15775"/>
<reference evidence="2" key="1">
    <citation type="submission" date="2016-02" db="EMBL/GenBank/DDBJ databases">
        <title>Paenibacillus sp. LPB0068, isolated from Crassostrea gigas.</title>
        <authorList>
            <person name="Shin S.-K."/>
            <person name="Yi H."/>
        </authorList>
    </citation>
    <scope>NUCLEOTIDE SEQUENCE [LARGE SCALE GENOMIC DNA]</scope>
    <source>
        <strain evidence="2">KCTC 23969</strain>
    </source>
</reference>
<dbReference type="EMBL" id="LSFL01000009">
    <property type="protein sequence ID" value="OBY66989.1"/>
    <property type="molecule type" value="Genomic_DNA"/>
</dbReference>
<comment type="caution">
    <text evidence="1">The sequence shown here is derived from an EMBL/GenBank/DDBJ whole genome shotgun (WGS) entry which is preliminary data.</text>
</comment>
<proteinExistence type="predicted"/>
<sequence>MKKTKVILYLIIASSIFISCKKEIKEMNELLETDFKIIEFYYGYDNYEKNIRNAESEPIIIKERNFLEINVDVDGNCEIEGKRIESNLIIPELKKYLIPNPENESMPKTIEKEFTYAGKIIVNENLLISALFDKDLSYKKYSEIRNKIYIARNEIRNEFATKNYGKTLAELMISDKKTENEQFYELNDIFPFNYSEIMEE</sequence>
<organism evidence="1 2">
    <name type="scientific">Polaribacter reichenbachii</name>
    <dbReference type="NCBI Taxonomy" id="996801"/>
    <lineage>
        <taxon>Bacteria</taxon>
        <taxon>Pseudomonadati</taxon>
        <taxon>Bacteroidota</taxon>
        <taxon>Flavobacteriia</taxon>
        <taxon>Flavobacteriales</taxon>
        <taxon>Flavobacteriaceae</taxon>
    </lineage>
</organism>